<dbReference type="OrthoDB" id="1662883at2759"/>
<dbReference type="EnsemblProtists" id="EKX44435">
    <property type="protein sequence ID" value="EKX44435"/>
    <property type="gene ID" value="GUITHDRAFT_139686"/>
</dbReference>
<proteinExistence type="inferred from homology"/>
<name>L1J8P2_GUITC</name>
<dbReference type="InterPro" id="IPR036525">
    <property type="entry name" value="Tubulin/FtsZ_GTPase_sf"/>
</dbReference>
<dbReference type="EMBL" id="JH993004">
    <property type="protein sequence ID" value="EKX44435.1"/>
    <property type="molecule type" value="Genomic_DNA"/>
</dbReference>
<evidence type="ECO:0000256" key="3">
    <source>
        <dbReference type="ARBA" id="ARBA00022741"/>
    </source>
</evidence>
<evidence type="ECO:0000313" key="6">
    <source>
        <dbReference type="EMBL" id="EKX44435.1"/>
    </source>
</evidence>
<dbReference type="PANTHER" id="PTHR11588">
    <property type="entry name" value="TUBULIN"/>
    <property type="match status" value="1"/>
</dbReference>
<accession>L1J8P2</accession>
<evidence type="ECO:0000259" key="5">
    <source>
        <dbReference type="SMART" id="SM00864"/>
    </source>
</evidence>
<evidence type="ECO:0000256" key="1">
    <source>
        <dbReference type="ARBA" id="ARBA00009636"/>
    </source>
</evidence>
<feature type="domain" description="Tubulin/FtsZ GTPase" evidence="5">
    <location>
        <begin position="56"/>
        <end position="236"/>
    </location>
</feature>
<dbReference type="InterPro" id="IPR003008">
    <property type="entry name" value="Tubulin_FtsZ_GTPase"/>
</dbReference>
<dbReference type="GO" id="GO:0005874">
    <property type="term" value="C:microtubule"/>
    <property type="evidence" value="ECO:0007669"/>
    <property type="project" value="UniProtKB-KW"/>
</dbReference>
<keyword evidence="3" id="KW-0547">Nucleotide-binding</keyword>
<keyword evidence="2" id="KW-0493">Microtubule</keyword>
<keyword evidence="8" id="KW-1185">Reference proteome</keyword>
<dbReference type="STRING" id="905079.L1J8P2"/>
<dbReference type="Proteomes" id="UP000011087">
    <property type="component" value="Unassembled WGS sequence"/>
</dbReference>
<organism evidence="6">
    <name type="scientific">Guillardia theta (strain CCMP2712)</name>
    <name type="common">Cryptophyte</name>
    <dbReference type="NCBI Taxonomy" id="905079"/>
    <lineage>
        <taxon>Eukaryota</taxon>
        <taxon>Cryptophyceae</taxon>
        <taxon>Pyrenomonadales</taxon>
        <taxon>Geminigeraceae</taxon>
        <taxon>Guillardia</taxon>
    </lineage>
</organism>
<dbReference type="Gene3D" id="3.40.50.1440">
    <property type="entry name" value="Tubulin/FtsZ, GTPase domain"/>
    <property type="match status" value="1"/>
</dbReference>
<sequence length="256" mass="28459">MPRELITVQVGQCGNQIGCRFWDIALREHASVSSSKNPVFDESLSSFFRNVDRSQRNLPVGSPITSLRARAVLIDTETGVLNSIQSGNNWAQGHMEYGPKYRESIAECVRQTVEHCDSLQSFFVLHSLGAIKTCGGTGSGLGTYVLSLLSDYYPEVYRFTASVFPSEDDDVVTSPYNSALALKKLSDHADCVLPIENQVSQRLEKYKQSSTCTGKSRDNVDLRQVCSRLCVASCKSEDGGNRRYNIRRDYGEGEKF</sequence>
<evidence type="ECO:0000256" key="2">
    <source>
        <dbReference type="ARBA" id="ARBA00022701"/>
    </source>
</evidence>
<dbReference type="SMART" id="SM00864">
    <property type="entry name" value="Tubulin"/>
    <property type="match status" value="1"/>
</dbReference>
<keyword evidence="4" id="KW-0342">GTP-binding</keyword>
<reference evidence="8" key="2">
    <citation type="submission" date="2012-11" db="EMBL/GenBank/DDBJ databases">
        <authorList>
            <person name="Kuo A."/>
            <person name="Curtis B.A."/>
            <person name="Tanifuji G."/>
            <person name="Burki F."/>
            <person name="Gruber A."/>
            <person name="Irimia M."/>
            <person name="Maruyama S."/>
            <person name="Arias M.C."/>
            <person name="Ball S.G."/>
            <person name="Gile G.H."/>
            <person name="Hirakawa Y."/>
            <person name="Hopkins J.F."/>
            <person name="Rensing S.A."/>
            <person name="Schmutz J."/>
            <person name="Symeonidi A."/>
            <person name="Elias M."/>
            <person name="Eveleigh R.J."/>
            <person name="Herman E.K."/>
            <person name="Klute M.J."/>
            <person name="Nakayama T."/>
            <person name="Obornik M."/>
            <person name="Reyes-Prieto A."/>
            <person name="Armbrust E.V."/>
            <person name="Aves S.J."/>
            <person name="Beiko R.G."/>
            <person name="Coutinho P."/>
            <person name="Dacks J.B."/>
            <person name="Durnford D.G."/>
            <person name="Fast N.M."/>
            <person name="Green B.R."/>
            <person name="Grisdale C."/>
            <person name="Hempe F."/>
            <person name="Henrissat B."/>
            <person name="Hoppner M.P."/>
            <person name="Ishida K.-I."/>
            <person name="Kim E."/>
            <person name="Koreny L."/>
            <person name="Kroth P.G."/>
            <person name="Liu Y."/>
            <person name="Malik S.-B."/>
            <person name="Maier U.G."/>
            <person name="McRose D."/>
            <person name="Mock T."/>
            <person name="Neilson J.A."/>
            <person name="Onodera N.T."/>
            <person name="Poole A.M."/>
            <person name="Pritham E.J."/>
            <person name="Richards T.A."/>
            <person name="Rocap G."/>
            <person name="Roy S.W."/>
            <person name="Sarai C."/>
            <person name="Schaack S."/>
            <person name="Shirato S."/>
            <person name="Slamovits C.H."/>
            <person name="Spencer D.F."/>
            <person name="Suzuki S."/>
            <person name="Worden A.Z."/>
            <person name="Zauner S."/>
            <person name="Barry K."/>
            <person name="Bell C."/>
            <person name="Bharti A.K."/>
            <person name="Crow J.A."/>
            <person name="Grimwood J."/>
            <person name="Kramer R."/>
            <person name="Lindquist E."/>
            <person name="Lucas S."/>
            <person name="Salamov A."/>
            <person name="McFadden G.I."/>
            <person name="Lane C.E."/>
            <person name="Keeling P.J."/>
            <person name="Gray M.W."/>
            <person name="Grigoriev I.V."/>
            <person name="Archibald J.M."/>
        </authorList>
    </citation>
    <scope>NUCLEOTIDE SEQUENCE</scope>
    <source>
        <strain evidence="8">CCMP2712</strain>
    </source>
</reference>
<dbReference type="HOGENOM" id="CLU_015718_4_0_1"/>
<dbReference type="PaxDb" id="55529-EKX44435"/>
<dbReference type="SUPFAM" id="SSF52490">
    <property type="entry name" value="Tubulin nucleotide-binding domain-like"/>
    <property type="match status" value="1"/>
</dbReference>
<protein>
    <recommendedName>
        <fullName evidence="5">Tubulin/FtsZ GTPase domain-containing protein</fullName>
    </recommendedName>
</protein>
<dbReference type="GO" id="GO:0005525">
    <property type="term" value="F:GTP binding"/>
    <property type="evidence" value="ECO:0007669"/>
    <property type="project" value="UniProtKB-KW"/>
</dbReference>
<gene>
    <name evidence="6" type="ORF">GUITHDRAFT_139686</name>
</gene>
<dbReference type="GeneID" id="17301173"/>
<dbReference type="Pfam" id="PF00091">
    <property type="entry name" value="Tubulin"/>
    <property type="match status" value="1"/>
</dbReference>
<dbReference type="PRINTS" id="PR01161">
    <property type="entry name" value="TUBULIN"/>
</dbReference>
<dbReference type="KEGG" id="gtt:GUITHDRAFT_139686"/>
<comment type="similarity">
    <text evidence="1">Belongs to the tubulin family.</text>
</comment>
<dbReference type="GO" id="GO:0007017">
    <property type="term" value="P:microtubule-based process"/>
    <property type="evidence" value="ECO:0007669"/>
    <property type="project" value="InterPro"/>
</dbReference>
<dbReference type="InterPro" id="IPR000217">
    <property type="entry name" value="Tubulin"/>
</dbReference>
<evidence type="ECO:0000313" key="7">
    <source>
        <dbReference type="EnsemblProtists" id="EKX44435"/>
    </source>
</evidence>
<evidence type="ECO:0000313" key="8">
    <source>
        <dbReference type="Proteomes" id="UP000011087"/>
    </source>
</evidence>
<dbReference type="eggNOG" id="KOG1375">
    <property type="taxonomic scope" value="Eukaryota"/>
</dbReference>
<dbReference type="AlphaFoldDB" id="L1J8P2"/>
<reference evidence="6 8" key="1">
    <citation type="journal article" date="2012" name="Nature">
        <title>Algal genomes reveal evolutionary mosaicism and the fate of nucleomorphs.</title>
        <authorList>
            <consortium name="DOE Joint Genome Institute"/>
            <person name="Curtis B.A."/>
            <person name="Tanifuji G."/>
            <person name="Burki F."/>
            <person name="Gruber A."/>
            <person name="Irimia M."/>
            <person name="Maruyama S."/>
            <person name="Arias M.C."/>
            <person name="Ball S.G."/>
            <person name="Gile G.H."/>
            <person name="Hirakawa Y."/>
            <person name="Hopkins J.F."/>
            <person name="Kuo A."/>
            <person name="Rensing S.A."/>
            <person name="Schmutz J."/>
            <person name="Symeonidi A."/>
            <person name="Elias M."/>
            <person name="Eveleigh R.J."/>
            <person name="Herman E.K."/>
            <person name="Klute M.J."/>
            <person name="Nakayama T."/>
            <person name="Obornik M."/>
            <person name="Reyes-Prieto A."/>
            <person name="Armbrust E.V."/>
            <person name="Aves S.J."/>
            <person name="Beiko R.G."/>
            <person name="Coutinho P."/>
            <person name="Dacks J.B."/>
            <person name="Durnford D.G."/>
            <person name="Fast N.M."/>
            <person name="Green B.R."/>
            <person name="Grisdale C.J."/>
            <person name="Hempel F."/>
            <person name="Henrissat B."/>
            <person name="Hoppner M.P."/>
            <person name="Ishida K."/>
            <person name="Kim E."/>
            <person name="Koreny L."/>
            <person name="Kroth P.G."/>
            <person name="Liu Y."/>
            <person name="Malik S.B."/>
            <person name="Maier U.G."/>
            <person name="McRose D."/>
            <person name="Mock T."/>
            <person name="Neilson J.A."/>
            <person name="Onodera N.T."/>
            <person name="Poole A.M."/>
            <person name="Pritham E.J."/>
            <person name="Richards T.A."/>
            <person name="Rocap G."/>
            <person name="Roy S.W."/>
            <person name="Sarai C."/>
            <person name="Schaack S."/>
            <person name="Shirato S."/>
            <person name="Slamovits C.H."/>
            <person name="Spencer D.F."/>
            <person name="Suzuki S."/>
            <person name="Worden A.Z."/>
            <person name="Zauner S."/>
            <person name="Barry K."/>
            <person name="Bell C."/>
            <person name="Bharti A.K."/>
            <person name="Crow J.A."/>
            <person name="Grimwood J."/>
            <person name="Kramer R."/>
            <person name="Lindquist E."/>
            <person name="Lucas S."/>
            <person name="Salamov A."/>
            <person name="McFadden G.I."/>
            <person name="Lane C.E."/>
            <person name="Keeling P.J."/>
            <person name="Gray M.W."/>
            <person name="Grigoriev I.V."/>
            <person name="Archibald J.M."/>
        </authorList>
    </citation>
    <scope>NUCLEOTIDE SEQUENCE</scope>
    <source>
        <strain evidence="6 8">CCMP2712</strain>
    </source>
</reference>
<reference evidence="7" key="3">
    <citation type="submission" date="2015-06" db="UniProtKB">
        <authorList>
            <consortium name="EnsemblProtists"/>
        </authorList>
    </citation>
    <scope>IDENTIFICATION</scope>
</reference>
<dbReference type="OMA" id="HACYDLG"/>
<evidence type="ECO:0000256" key="4">
    <source>
        <dbReference type="ARBA" id="ARBA00023134"/>
    </source>
</evidence>
<dbReference type="RefSeq" id="XP_005831415.1">
    <property type="nucleotide sequence ID" value="XM_005831358.1"/>
</dbReference>